<feature type="compositionally biased region" description="Basic and acidic residues" evidence="1">
    <location>
        <begin position="20"/>
        <end position="36"/>
    </location>
</feature>
<feature type="region of interest" description="Disordered" evidence="1">
    <location>
        <begin position="1"/>
        <end position="59"/>
    </location>
</feature>
<proteinExistence type="predicted"/>
<protein>
    <submittedName>
        <fullName evidence="2">Uncharacterized protein</fullName>
    </submittedName>
</protein>
<dbReference type="KEGG" id="smao:CAG99_18510"/>
<gene>
    <name evidence="2" type="ORF">CAG99_18510</name>
</gene>
<dbReference type="AlphaFoldDB" id="A0A1W7D0F5"/>
<dbReference type="Proteomes" id="UP000194218">
    <property type="component" value="Chromosome"/>
</dbReference>
<dbReference type="EMBL" id="CP021121">
    <property type="protein sequence ID" value="ARQ70571.1"/>
    <property type="molecule type" value="Genomic_DNA"/>
</dbReference>
<evidence type="ECO:0000313" key="3">
    <source>
        <dbReference type="Proteomes" id="UP000194218"/>
    </source>
</evidence>
<feature type="compositionally biased region" description="Acidic residues" evidence="1">
    <location>
        <begin position="48"/>
        <end position="59"/>
    </location>
</feature>
<reference evidence="2" key="1">
    <citation type="submission" date="2017-05" db="EMBL/GenBank/DDBJ databases">
        <title>Complete genome sequence of Streptomyces sp. SCSIO 03032 revealed the diverse biosynthetic pathways for its bioactive secondary metabolites.</title>
        <authorList>
            <person name="Ma L."/>
            <person name="Zhu Y."/>
            <person name="Zhang W."/>
            <person name="Zhang G."/>
            <person name="Tian X."/>
            <person name="Zhang S."/>
            <person name="Zhang C."/>
        </authorList>
    </citation>
    <scope>NUCLEOTIDE SEQUENCE [LARGE SCALE GENOMIC DNA]</scope>
    <source>
        <strain evidence="2">SCSIO 03032</strain>
    </source>
</reference>
<sequence>MTVPEENRPKTPTTDETLTEPDRGERRRAPGRDEPGRGQGATMREALEDAEVAPEDYAG</sequence>
<organism evidence="2 3">
    <name type="scientific">Streptomyces marincola</name>
    <dbReference type="NCBI Taxonomy" id="2878388"/>
    <lineage>
        <taxon>Bacteria</taxon>
        <taxon>Bacillati</taxon>
        <taxon>Actinomycetota</taxon>
        <taxon>Actinomycetes</taxon>
        <taxon>Kitasatosporales</taxon>
        <taxon>Streptomycetaceae</taxon>
        <taxon>Streptomyces</taxon>
    </lineage>
</organism>
<accession>A0A1W7D0F5</accession>
<evidence type="ECO:0000256" key="1">
    <source>
        <dbReference type="SAM" id="MobiDB-lite"/>
    </source>
</evidence>
<name>A0A1W7D0F5_9ACTN</name>
<evidence type="ECO:0000313" key="2">
    <source>
        <dbReference type="EMBL" id="ARQ70571.1"/>
    </source>
</evidence>
<dbReference type="RefSeq" id="WP_086160420.1">
    <property type="nucleotide sequence ID" value="NZ_CP021121.1"/>
</dbReference>
<keyword evidence="3" id="KW-1185">Reference proteome</keyword>